<proteinExistence type="predicted"/>
<dbReference type="SUPFAM" id="SSF47413">
    <property type="entry name" value="lambda repressor-like DNA-binding domains"/>
    <property type="match status" value="1"/>
</dbReference>
<organism evidence="2 3">
    <name type="scientific">Streptococcus porcorum</name>
    <dbReference type="NCBI Taxonomy" id="701526"/>
    <lineage>
        <taxon>Bacteria</taxon>
        <taxon>Bacillati</taxon>
        <taxon>Bacillota</taxon>
        <taxon>Bacilli</taxon>
        <taxon>Lactobacillales</taxon>
        <taxon>Streptococcaceae</taxon>
        <taxon>Streptococcus</taxon>
    </lineage>
</organism>
<dbReference type="PANTHER" id="PTHR37038">
    <property type="entry name" value="TRANSCRIPTIONAL REGULATOR-RELATED"/>
    <property type="match status" value="1"/>
</dbReference>
<protein>
    <submittedName>
        <fullName evidence="2">Rgg/GadR/MutR family transcriptional activator</fullName>
    </submittedName>
</protein>
<dbReference type="InterPro" id="IPR001387">
    <property type="entry name" value="Cro/C1-type_HTH"/>
</dbReference>
<reference evidence="2 3" key="1">
    <citation type="submission" date="2024-06" db="EMBL/GenBank/DDBJ databases">
        <title>Genomic Encyclopedia of Type Strains, Phase IV (KMG-IV): sequencing the most valuable type-strain genomes for metagenomic binning, comparative biology and taxonomic classification.</title>
        <authorList>
            <person name="Goeker M."/>
        </authorList>
    </citation>
    <scope>NUCLEOTIDE SEQUENCE [LARGE SCALE GENOMIC DNA]</scope>
    <source>
        <strain evidence="2 3">DSM 28302</strain>
    </source>
</reference>
<dbReference type="InterPro" id="IPR010982">
    <property type="entry name" value="Lambda_DNA-bd_dom_sf"/>
</dbReference>
<dbReference type="EMBL" id="JBEPLN010000008">
    <property type="protein sequence ID" value="MET3634052.1"/>
    <property type="molecule type" value="Genomic_DNA"/>
</dbReference>
<dbReference type="RefSeq" id="WP_354368137.1">
    <property type="nucleotide sequence ID" value="NZ_JBEPLN010000008.1"/>
</dbReference>
<comment type="caution">
    <text evidence="2">The sequence shown here is derived from an EMBL/GenBank/DDBJ whole genome shotgun (WGS) entry which is preliminary data.</text>
</comment>
<dbReference type="Gene3D" id="1.10.260.40">
    <property type="entry name" value="lambda repressor-like DNA-binding domains"/>
    <property type="match status" value="1"/>
</dbReference>
<dbReference type="Gene3D" id="1.25.40.400">
    <property type="match status" value="1"/>
</dbReference>
<name>A0ABV2JE64_9STRE</name>
<sequence length="285" mass="34069">MGSYGKIFKMIRESKNMSLKEVAGDFVTPAQLSRFENGKSNLSVDTFFHCLKNMDVLQGEFSTFYHSYFQDEDVRLSREFRQAIESRNVSYFQKMIKEYEMRYLENNKKSDRVFIAVLYVMRNRCNLEESIPKEERQIISDYLMSIDEWCFFELWIFGNCSRVLSSKTIEILGSELLHRTQFYNSLDENRKRVYRILLNITGQILDRKEERVAAKFIKYLEQMDIFETDMFERLQLRFIKGHFLYLQGNVQGLEEMKECQKVVDFLDCYNLSKQIEDTIALVTDM</sequence>
<dbReference type="Pfam" id="PF21259">
    <property type="entry name" value="Rgg_C"/>
    <property type="match status" value="1"/>
</dbReference>
<evidence type="ECO:0000313" key="3">
    <source>
        <dbReference type="Proteomes" id="UP001549037"/>
    </source>
</evidence>
<evidence type="ECO:0000313" key="2">
    <source>
        <dbReference type="EMBL" id="MET3634052.1"/>
    </source>
</evidence>
<gene>
    <name evidence="2" type="ORF">ABID28_000688</name>
</gene>
<dbReference type="CDD" id="cd00093">
    <property type="entry name" value="HTH_XRE"/>
    <property type="match status" value="1"/>
</dbReference>
<dbReference type="Pfam" id="PF01381">
    <property type="entry name" value="HTH_3"/>
    <property type="match status" value="1"/>
</dbReference>
<evidence type="ECO:0000259" key="1">
    <source>
        <dbReference type="PROSITE" id="PS50943"/>
    </source>
</evidence>
<dbReference type="PANTHER" id="PTHR37038:SF12">
    <property type="entry name" value="TRANSCRIPTIONAL REGULATOR"/>
    <property type="match status" value="1"/>
</dbReference>
<dbReference type="NCBIfam" id="TIGR01716">
    <property type="entry name" value="RGG_Cterm"/>
    <property type="match status" value="1"/>
</dbReference>
<keyword evidence="3" id="KW-1185">Reference proteome</keyword>
<feature type="domain" description="HTH cro/C1-type" evidence="1">
    <location>
        <begin position="8"/>
        <end position="61"/>
    </location>
</feature>
<dbReference type="Proteomes" id="UP001549037">
    <property type="component" value="Unassembled WGS sequence"/>
</dbReference>
<dbReference type="InterPro" id="IPR010057">
    <property type="entry name" value="Transcription_activator_Rgg_C"/>
</dbReference>
<dbReference type="PROSITE" id="PS50943">
    <property type="entry name" value="HTH_CROC1"/>
    <property type="match status" value="1"/>
</dbReference>
<accession>A0ABV2JE64</accession>
<dbReference type="InterPro" id="IPR053163">
    <property type="entry name" value="HTH-type_regulator_Rgg"/>
</dbReference>